<dbReference type="RefSeq" id="WP_080939299.1">
    <property type="nucleotide sequence ID" value="NZ_CP011043.1"/>
</dbReference>
<organism evidence="5 6">
    <name type="scientific">Clavibacter michiganensis subsp. insidiosus</name>
    <dbReference type="NCBI Taxonomy" id="33014"/>
    <lineage>
        <taxon>Bacteria</taxon>
        <taxon>Bacillati</taxon>
        <taxon>Actinomycetota</taxon>
        <taxon>Actinomycetes</taxon>
        <taxon>Micrococcales</taxon>
        <taxon>Microbacteriaceae</taxon>
        <taxon>Clavibacter</taxon>
    </lineage>
</organism>
<evidence type="ECO:0000256" key="2">
    <source>
        <dbReference type="SAM" id="MobiDB-lite"/>
    </source>
</evidence>
<protein>
    <submittedName>
        <fullName evidence="5">Recombinase family protein</fullName>
    </submittedName>
</protein>
<feature type="region of interest" description="Disordered" evidence="2">
    <location>
        <begin position="144"/>
        <end position="163"/>
    </location>
</feature>
<dbReference type="PANTHER" id="PTHR30461">
    <property type="entry name" value="DNA-INVERTASE FROM LAMBDOID PROPHAGE"/>
    <property type="match status" value="1"/>
</dbReference>
<name>A0A399N1P6_9MICO</name>
<feature type="domain" description="Resolvase/invertase-type recombinase catalytic" evidence="3">
    <location>
        <begin position="8"/>
        <end position="149"/>
    </location>
</feature>
<dbReference type="InterPro" id="IPR038109">
    <property type="entry name" value="DNA_bind_recomb_sf"/>
</dbReference>
<dbReference type="EMBL" id="QWEA01000117">
    <property type="protein sequence ID" value="RIJ43905.1"/>
    <property type="molecule type" value="Genomic_DNA"/>
</dbReference>
<dbReference type="AlphaFoldDB" id="A0A399N1P6"/>
<evidence type="ECO:0000259" key="4">
    <source>
        <dbReference type="PROSITE" id="PS51737"/>
    </source>
</evidence>
<dbReference type="PROSITE" id="PS51737">
    <property type="entry name" value="RECOMBINASE_DNA_BIND"/>
    <property type="match status" value="1"/>
</dbReference>
<dbReference type="Gene3D" id="3.40.50.1390">
    <property type="entry name" value="Resolvase, N-terminal catalytic domain"/>
    <property type="match status" value="1"/>
</dbReference>
<dbReference type="InterPro" id="IPR050639">
    <property type="entry name" value="SSR_resolvase"/>
</dbReference>
<evidence type="ECO:0000256" key="1">
    <source>
        <dbReference type="SAM" id="Coils"/>
    </source>
</evidence>
<dbReference type="InterPro" id="IPR011109">
    <property type="entry name" value="DNA_bind_recombinase_dom"/>
</dbReference>
<dbReference type="GO" id="GO:0003677">
    <property type="term" value="F:DNA binding"/>
    <property type="evidence" value="ECO:0007669"/>
    <property type="project" value="InterPro"/>
</dbReference>
<dbReference type="GO" id="GO:0000150">
    <property type="term" value="F:DNA strand exchange activity"/>
    <property type="evidence" value="ECO:0007669"/>
    <property type="project" value="InterPro"/>
</dbReference>
<dbReference type="Pfam" id="PF00239">
    <property type="entry name" value="Resolvase"/>
    <property type="match status" value="1"/>
</dbReference>
<dbReference type="PROSITE" id="PS51736">
    <property type="entry name" value="RECOMBINASES_3"/>
    <property type="match status" value="1"/>
</dbReference>
<accession>A0A399N1P6</accession>
<dbReference type="OrthoDB" id="4500247at2"/>
<evidence type="ECO:0000313" key="6">
    <source>
        <dbReference type="Proteomes" id="UP000266634"/>
    </source>
</evidence>
<dbReference type="SUPFAM" id="SSF53041">
    <property type="entry name" value="Resolvase-like"/>
    <property type="match status" value="1"/>
</dbReference>
<gene>
    <name evidence="5" type="ORF">DZF93_04855</name>
</gene>
<dbReference type="Pfam" id="PF07508">
    <property type="entry name" value="Recombinase"/>
    <property type="match status" value="1"/>
</dbReference>
<evidence type="ECO:0000313" key="5">
    <source>
        <dbReference type="EMBL" id="RIJ43905.1"/>
    </source>
</evidence>
<dbReference type="InterPro" id="IPR036162">
    <property type="entry name" value="Resolvase-like_N_sf"/>
</dbReference>
<keyword evidence="1" id="KW-0175">Coiled coil</keyword>
<dbReference type="Gene3D" id="3.90.1750.20">
    <property type="entry name" value="Putative Large Serine Recombinase, Chain B, Domain 2"/>
    <property type="match status" value="1"/>
</dbReference>
<dbReference type="CDD" id="cd00338">
    <property type="entry name" value="Ser_Recombinase"/>
    <property type="match status" value="1"/>
</dbReference>
<dbReference type="PANTHER" id="PTHR30461:SF23">
    <property type="entry name" value="DNA RECOMBINASE-RELATED"/>
    <property type="match status" value="1"/>
</dbReference>
<dbReference type="InterPro" id="IPR006119">
    <property type="entry name" value="Resolv_N"/>
</dbReference>
<dbReference type="Proteomes" id="UP000266634">
    <property type="component" value="Unassembled WGS sequence"/>
</dbReference>
<evidence type="ECO:0000259" key="3">
    <source>
        <dbReference type="PROSITE" id="PS51736"/>
    </source>
</evidence>
<feature type="coiled-coil region" evidence="1">
    <location>
        <begin position="363"/>
        <end position="397"/>
    </location>
</feature>
<feature type="domain" description="Recombinase" evidence="4">
    <location>
        <begin position="157"/>
        <end position="260"/>
    </location>
</feature>
<sequence>MADPAPTRVAIYARQSEDVSEGIERQLSRCRALIDARGYALVREYLDNDTSAAKRRGPSTAWAKMLDELAAGAADVVVAVDLDRLLRDTRDLIAIMDTGARVLTVDGEIDLTTADGEFRATMLAGIARFEIRRKSERQLRANLDRASRGRPTPGRRRFGYDSDGITPREHEAVHVRRMFQHVADGGSIRSLVRSLVDDGVDPAPGRAWTPTRVRYILTNPHYSGSVTHLGRVMPSDSIVPLVDADLAAEVRAILADAARRTTPGPSRRYLLSGLATCGVCGAGMHFMRTYRCSASTAHPSITRDRLEGRIREEIARALIGGGSTLFPVRTETGAVGRLMAEHARNADAVTALLADRDEGLVPAQSARERLIALRGEREEIERQLDEARVSKSAASALVDVAQTLLSSLPPEGTPYDDVAAAILARFDELDLDRQREIVAALLYVQVDPGRDTRRRVHVEHLLAPALNPREQVDADE</sequence>
<proteinExistence type="predicted"/>
<comment type="caution">
    <text evidence="5">The sequence shown here is derived from an EMBL/GenBank/DDBJ whole genome shotgun (WGS) entry which is preliminary data.</text>
</comment>
<reference evidence="5 6" key="1">
    <citation type="submission" date="2018-08" db="EMBL/GenBank/DDBJ databases">
        <title>Genome Sequence of Clavibacter michiganensis Subspecies type strains, and the Atypical Peach-Colored Strains Isolated from Tomato.</title>
        <authorList>
            <person name="Osdaghi E."/>
            <person name="Portier P."/>
            <person name="Briand M."/>
            <person name="Jacques M.-A."/>
        </authorList>
    </citation>
    <scope>NUCLEOTIDE SEQUENCE [LARGE SCALE GENOMIC DNA]</scope>
    <source>
        <strain evidence="5 6">CFBP 6488</strain>
    </source>
</reference>
<dbReference type="SMART" id="SM00857">
    <property type="entry name" value="Resolvase"/>
    <property type="match status" value="1"/>
</dbReference>